<organism evidence="3 4">
    <name type="scientific">Cystoisospora suis</name>
    <dbReference type="NCBI Taxonomy" id="483139"/>
    <lineage>
        <taxon>Eukaryota</taxon>
        <taxon>Sar</taxon>
        <taxon>Alveolata</taxon>
        <taxon>Apicomplexa</taxon>
        <taxon>Conoidasida</taxon>
        <taxon>Coccidia</taxon>
        <taxon>Eucoccidiorida</taxon>
        <taxon>Eimeriorina</taxon>
        <taxon>Sarcocystidae</taxon>
        <taxon>Cystoisospora</taxon>
    </lineage>
</organism>
<dbReference type="GeneID" id="94423754"/>
<feature type="domain" description="SPX" evidence="2">
    <location>
        <begin position="1"/>
        <end position="68"/>
    </location>
</feature>
<keyword evidence="4" id="KW-1185">Reference proteome</keyword>
<sequence>MKFGSKLHAYAIPEWRAAYIRYGALKALIKRYQRELAAAEYRHNAASQKEIQRSLQTAKVRTQEDTRK</sequence>
<evidence type="ECO:0000313" key="3">
    <source>
        <dbReference type="EMBL" id="PHJ25836.1"/>
    </source>
</evidence>
<name>A0A2C6LHQ8_9APIC</name>
<feature type="coiled-coil region" evidence="1">
    <location>
        <begin position="22"/>
        <end position="49"/>
    </location>
</feature>
<dbReference type="VEuPathDB" id="ToxoDB:CSUI_000309"/>
<gene>
    <name evidence="3" type="ORF">CSUI_000309</name>
</gene>
<proteinExistence type="predicted"/>
<evidence type="ECO:0000259" key="2">
    <source>
        <dbReference type="PROSITE" id="PS51382"/>
    </source>
</evidence>
<reference evidence="3 4" key="1">
    <citation type="journal article" date="2017" name="Int. J. Parasitol.">
        <title>The genome of the protozoan parasite Cystoisospora suis and a reverse vaccinology approach to identify vaccine candidates.</title>
        <authorList>
            <person name="Palmieri N."/>
            <person name="Shrestha A."/>
            <person name="Ruttkowski B."/>
            <person name="Beck T."/>
            <person name="Vogl C."/>
            <person name="Tomley F."/>
            <person name="Blake D.P."/>
            <person name="Joachim A."/>
        </authorList>
    </citation>
    <scope>NUCLEOTIDE SEQUENCE [LARGE SCALE GENOMIC DNA]</scope>
    <source>
        <strain evidence="3 4">Wien I</strain>
    </source>
</reference>
<accession>A0A2C6LHQ8</accession>
<protein>
    <submittedName>
        <fullName evidence="3">Spx domain-containing protein</fullName>
    </submittedName>
</protein>
<evidence type="ECO:0000313" key="4">
    <source>
        <dbReference type="Proteomes" id="UP000221165"/>
    </source>
</evidence>
<dbReference type="InterPro" id="IPR004331">
    <property type="entry name" value="SPX_dom"/>
</dbReference>
<dbReference type="Pfam" id="PF03105">
    <property type="entry name" value="SPX"/>
    <property type="match status" value="1"/>
</dbReference>
<dbReference type="RefSeq" id="XP_067927482.1">
    <property type="nucleotide sequence ID" value="XM_068060543.1"/>
</dbReference>
<dbReference type="EMBL" id="MIGC01000132">
    <property type="protein sequence ID" value="PHJ25836.1"/>
    <property type="molecule type" value="Genomic_DNA"/>
</dbReference>
<keyword evidence="1" id="KW-0175">Coiled coil</keyword>
<dbReference type="AlphaFoldDB" id="A0A2C6LHQ8"/>
<dbReference type="PROSITE" id="PS51382">
    <property type="entry name" value="SPX"/>
    <property type="match status" value="1"/>
</dbReference>
<dbReference type="Proteomes" id="UP000221165">
    <property type="component" value="Unassembled WGS sequence"/>
</dbReference>
<feature type="non-terminal residue" evidence="3">
    <location>
        <position position="68"/>
    </location>
</feature>
<evidence type="ECO:0000256" key="1">
    <source>
        <dbReference type="SAM" id="Coils"/>
    </source>
</evidence>
<comment type="caution">
    <text evidence="3">The sequence shown here is derived from an EMBL/GenBank/DDBJ whole genome shotgun (WGS) entry which is preliminary data.</text>
</comment>
<dbReference type="OrthoDB" id="5588846at2759"/>